<evidence type="ECO:0000259" key="11">
    <source>
        <dbReference type="PROSITE" id="PS50805"/>
    </source>
</evidence>
<evidence type="ECO:0000256" key="1">
    <source>
        <dbReference type="ARBA" id="ARBA00004123"/>
    </source>
</evidence>
<feature type="domain" description="C2H2-type" evidence="10">
    <location>
        <begin position="238"/>
        <end position="265"/>
    </location>
</feature>
<evidence type="ECO:0000256" key="6">
    <source>
        <dbReference type="ARBA" id="ARBA00022833"/>
    </source>
</evidence>
<accession>A0A833YNW0</accession>
<dbReference type="Pfam" id="PF01352">
    <property type="entry name" value="KRAB"/>
    <property type="match status" value="1"/>
</dbReference>
<dbReference type="Pfam" id="PF00096">
    <property type="entry name" value="zf-C2H2"/>
    <property type="match status" value="4"/>
</dbReference>
<keyword evidence="6" id="KW-0862">Zinc</keyword>
<dbReference type="EMBL" id="JABVXQ010000014">
    <property type="protein sequence ID" value="KAF6080142.1"/>
    <property type="molecule type" value="Genomic_DNA"/>
</dbReference>
<organism evidence="12 13">
    <name type="scientific">Phyllostomus discolor</name>
    <name type="common">pale spear-nosed bat</name>
    <dbReference type="NCBI Taxonomy" id="89673"/>
    <lineage>
        <taxon>Eukaryota</taxon>
        <taxon>Metazoa</taxon>
        <taxon>Chordata</taxon>
        <taxon>Craniata</taxon>
        <taxon>Vertebrata</taxon>
        <taxon>Euteleostomi</taxon>
        <taxon>Mammalia</taxon>
        <taxon>Eutheria</taxon>
        <taxon>Laurasiatheria</taxon>
        <taxon>Chiroptera</taxon>
        <taxon>Yangochiroptera</taxon>
        <taxon>Phyllostomidae</taxon>
        <taxon>Phyllostominae</taxon>
        <taxon>Phyllostomus</taxon>
    </lineage>
</organism>
<comment type="similarity">
    <text evidence="2">Belongs to the krueppel C2H2-type zinc-finger protein family.</text>
</comment>
<keyword evidence="3" id="KW-0479">Metal-binding</keyword>
<evidence type="ECO:0000256" key="8">
    <source>
        <dbReference type="ARBA" id="ARBA00023242"/>
    </source>
</evidence>
<dbReference type="InterPro" id="IPR036051">
    <property type="entry name" value="KRAB_dom_sf"/>
</dbReference>
<reference evidence="12 13" key="1">
    <citation type="journal article" date="2020" name="Nature">
        <title>Six reference-quality genomes reveal evolution of bat adaptations.</title>
        <authorList>
            <person name="Jebb D."/>
            <person name="Huang Z."/>
            <person name="Pippel M."/>
            <person name="Hughes G.M."/>
            <person name="Lavrichenko K."/>
            <person name="Devanna P."/>
            <person name="Winkler S."/>
            <person name="Jermiin L.S."/>
            <person name="Skirmuntt E.C."/>
            <person name="Katzourakis A."/>
            <person name="Burkitt-Gray L."/>
            <person name="Ray D.A."/>
            <person name="Sullivan K.A.M."/>
            <person name="Roscito J.G."/>
            <person name="Kirilenko B.M."/>
            <person name="Davalos L.M."/>
            <person name="Corthals A.P."/>
            <person name="Power M.L."/>
            <person name="Jones G."/>
            <person name="Ransome R.D."/>
            <person name="Dechmann D.K.N."/>
            <person name="Locatelli A.G."/>
            <person name="Puechmaille S.J."/>
            <person name="Fedrigo O."/>
            <person name="Jarvis E.D."/>
            <person name="Hiller M."/>
            <person name="Vernes S.C."/>
            <person name="Myers E.W."/>
            <person name="Teeling E.C."/>
        </authorList>
    </citation>
    <scope>NUCLEOTIDE SEQUENCE [LARGE SCALE GENOMIC DNA]</scope>
    <source>
        <strain evidence="12">Bat1K_MPI-CBG_1</strain>
    </source>
</reference>
<evidence type="ECO:0000259" key="10">
    <source>
        <dbReference type="PROSITE" id="PS50157"/>
    </source>
</evidence>
<evidence type="ECO:0000313" key="13">
    <source>
        <dbReference type="Proteomes" id="UP000664940"/>
    </source>
</evidence>
<dbReference type="AntiFam" id="ANF00010">
    <property type="entry name" value="tRNA translation"/>
</dbReference>
<dbReference type="PANTHER" id="PTHR24381:SF390">
    <property type="entry name" value="ZINC FINGER PROTEIN 37 HOMOLOG"/>
    <property type="match status" value="1"/>
</dbReference>
<dbReference type="PROSITE" id="PS50805">
    <property type="entry name" value="KRAB"/>
    <property type="match status" value="1"/>
</dbReference>
<dbReference type="SUPFAM" id="SSF57667">
    <property type="entry name" value="beta-beta-alpha zinc fingers"/>
    <property type="match status" value="2"/>
</dbReference>
<dbReference type="GO" id="GO:0008270">
    <property type="term" value="F:zinc ion binding"/>
    <property type="evidence" value="ECO:0007669"/>
    <property type="project" value="UniProtKB-KW"/>
</dbReference>
<dbReference type="PROSITE" id="PS50157">
    <property type="entry name" value="ZINC_FINGER_C2H2_2"/>
    <property type="match status" value="4"/>
</dbReference>
<comment type="caution">
    <text evidence="12">The sequence shown here is derived from an EMBL/GenBank/DDBJ whole genome shotgun (WGS) entry which is preliminary data.</text>
</comment>
<dbReference type="Proteomes" id="UP000664940">
    <property type="component" value="Unassembled WGS sequence"/>
</dbReference>
<dbReference type="Gene3D" id="3.30.160.60">
    <property type="entry name" value="Classic Zinc Finger"/>
    <property type="match status" value="4"/>
</dbReference>
<keyword evidence="8" id="KW-0539">Nucleus</keyword>
<dbReference type="SMART" id="SM00355">
    <property type="entry name" value="ZnF_C2H2"/>
    <property type="match status" value="4"/>
</dbReference>
<dbReference type="AlphaFoldDB" id="A0A833YNW0"/>
<comment type="subcellular location">
    <subcellularLocation>
        <location evidence="1">Nucleus</location>
    </subcellularLocation>
</comment>
<feature type="domain" description="C2H2-type" evidence="10">
    <location>
        <begin position="182"/>
        <end position="209"/>
    </location>
</feature>
<dbReference type="GO" id="GO:0000977">
    <property type="term" value="F:RNA polymerase II transcription regulatory region sequence-specific DNA binding"/>
    <property type="evidence" value="ECO:0007669"/>
    <property type="project" value="TreeGrafter"/>
</dbReference>
<dbReference type="PANTHER" id="PTHR24381">
    <property type="entry name" value="ZINC FINGER PROTEIN"/>
    <property type="match status" value="1"/>
</dbReference>
<dbReference type="GO" id="GO:0005634">
    <property type="term" value="C:nucleus"/>
    <property type="evidence" value="ECO:0007669"/>
    <property type="project" value="UniProtKB-SubCell"/>
</dbReference>
<dbReference type="PROSITE" id="PS00028">
    <property type="entry name" value="ZINC_FINGER_C2H2_1"/>
    <property type="match status" value="3"/>
</dbReference>
<dbReference type="Gene3D" id="6.10.140.140">
    <property type="match status" value="1"/>
</dbReference>
<feature type="domain" description="KRAB" evidence="11">
    <location>
        <begin position="14"/>
        <end position="83"/>
    </location>
</feature>
<evidence type="ECO:0000256" key="5">
    <source>
        <dbReference type="ARBA" id="ARBA00022771"/>
    </source>
</evidence>
<dbReference type="FunFam" id="3.30.160.60:FF:000478">
    <property type="entry name" value="Zinc finger protein 133"/>
    <property type="match status" value="2"/>
</dbReference>
<evidence type="ECO:0000256" key="3">
    <source>
        <dbReference type="ARBA" id="ARBA00022723"/>
    </source>
</evidence>
<keyword evidence="7" id="KW-0238">DNA-binding</keyword>
<sequence length="345" mass="38987">MSTQLRTKGSLGSVAFRDVIVDFSQEEWQQLKPEQKDLYRDVMMEVYWNLISLDLETERNMNEADPEKESWEDRPSIAMVVEGLMKNGAQGYSCEKVGIQGDRVGQQHRSTGTCVGPLDMSQVLAPEYYEFKTFIHQSLLLAPSRLEGPRGPGMHCFSMCGKNSGTSSPSPPSQLCAEKKTYKCTHCSKTFSSKSSLWKHQRNHSLEKPYVCGECGKAFSRKDRIILHQRTHTGEKPFVCRDCGKAFSRKSALDVHQRTHTGEKPYVCGDCGKAYRDNRNLIEHQRMQISSLAGVALWIECWTVNQRVSGSIPSQGTCLGVGQVPNREHSRSNHILMFLSLFKNK</sequence>
<protein>
    <submittedName>
        <fullName evidence="12">Uncharacterized protein</fullName>
    </submittedName>
</protein>
<feature type="domain" description="C2H2-type" evidence="10">
    <location>
        <begin position="266"/>
        <end position="293"/>
    </location>
</feature>
<evidence type="ECO:0000313" key="12">
    <source>
        <dbReference type="EMBL" id="KAF6080142.1"/>
    </source>
</evidence>
<keyword evidence="5 9" id="KW-0863">Zinc-finger</keyword>
<dbReference type="InterPro" id="IPR036236">
    <property type="entry name" value="Znf_C2H2_sf"/>
</dbReference>
<dbReference type="GO" id="GO:0032502">
    <property type="term" value="P:developmental process"/>
    <property type="evidence" value="ECO:0007669"/>
    <property type="project" value="UniProtKB-ARBA"/>
</dbReference>
<dbReference type="InterPro" id="IPR001909">
    <property type="entry name" value="KRAB"/>
</dbReference>
<evidence type="ECO:0000256" key="2">
    <source>
        <dbReference type="ARBA" id="ARBA00006991"/>
    </source>
</evidence>
<dbReference type="SMART" id="SM00349">
    <property type="entry name" value="KRAB"/>
    <property type="match status" value="1"/>
</dbReference>
<evidence type="ECO:0000256" key="9">
    <source>
        <dbReference type="PROSITE-ProRule" id="PRU00042"/>
    </source>
</evidence>
<proteinExistence type="inferred from homology"/>
<evidence type="ECO:0000256" key="4">
    <source>
        <dbReference type="ARBA" id="ARBA00022737"/>
    </source>
</evidence>
<feature type="domain" description="C2H2-type" evidence="10">
    <location>
        <begin position="210"/>
        <end position="237"/>
    </location>
</feature>
<evidence type="ECO:0000256" key="7">
    <source>
        <dbReference type="ARBA" id="ARBA00023125"/>
    </source>
</evidence>
<name>A0A833YNW0_9CHIR</name>
<dbReference type="InterPro" id="IPR013087">
    <property type="entry name" value="Znf_C2H2_type"/>
</dbReference>
<gene>
    <name evidence="12" type="ORF">HJG60_020800</name>
</gene>
<dbReference type="FunFam" id="3.30.160.60:FF:000202">
    <property type="entry name" value="Zinc finger protein 574"/>
    <property type="match status" value="1"/>
</dbReference>
<keyword evidence="4" id="KW-0677">Repeat</keyword>
<dbReference type="GO" id="GO:0000981">
    <property type="term" value="F:DNA-binding transcription factor activity, RNA polymerase II-specific"/>
    <property type="evidence" value="ECO:0007669"/>
    <property type="project" value="TreeGrafter"/>
</dbReference>
<dbReference type="CDD" id="cd07765">
    <property type="entry name" value="KRAB_A-box"/>
    <property type="match status" value="1"/>
</dbReference>
<dbReference type="SUPFAM" id="SSF109640">
    <property type="entry name" value="KRAB domain (Kruppel-associated box)"/>
    <property type="match status" value="1"/>
</dbReference>
<dbReference type="FunFam" id="3.30.160.60:FF:000688">
    <property type="entry name" value="zinc finger protein 197 isoform X1"/>
    <property type="match status" value="1"/>
</dbReference>